<reference evidence="13" key="1">
    <citation type="submission" date="2025-08" db="UniProtKB">
        <authorList>
            <consortium name="RefSeq"/>
        </authorList>
    </citation>
    <scope>IDENTIFICATION</scope>
    <source>
        <tissue evidence="13">Testes</tissue>
    </source>
</reference>
<dbReference type="GeneID" id="100370580"/>
<feature type="domain" description="Cation/H+ exchanger transmembrane" evidence="11">
    <location>
        <begin position="291"/>
        <end position="676"/>
    </location>
</feature>
<sequence length="695" mass="77962">MELTNIRLLIYLFTISVTLLDTVDCVGMDFADHAVKLHRGKSYGQPSASEEFNKWLPQSCRNLETLLIGKRTVVKKLDRAIREVEFNPKLSHQEKAFQMHIFHIFQKELNETEISIFQSVNSLKRALKGDYKDIINMKESTSQRLDALREATLKEEQEYNDLLVAEKHQLEYYEHLRHLNMSNTNRTKVEAMLDSVLDEVAQAADILENQLMENVFDESRRSKSAVIEAVLRINEDGIKQNRTLKSLNEADQGMSVLIDANNNQYGWVTKPKDTTIPHEDHHFKQDIILMIVLSFLCGWVCHSLDLPSMFGYIMAGVILGSSGFNIIKAQVQVETLGEFGVFFILFMVGLEFSPDRIRKVWRVAVFGSVAMTILMMVCGLMFGYMLKIIPSQSVFVAACLSLSSTPLVVKFLGSQEKDTGQGDSEYSSTLLGILVVQDVQLGLLIAILPAMAGSPIPTMLPHQGMNIMDILRTLWLLIKLVTAMAFVLALSVATSKYVVPPFFHKLRQHGCREMLVLGSMSLAFIMLMVTDLLGISMELGCFLSGVIISSHSHGTVAEEISILTEPVRDVFACLFFASIGLHVFPTFVAYEFTVLLTLTFTVVIIKFVTGVFVLSVLLPVGGSNIKWIVAAGLAQVSEFSFVLGSRARRLGMLSREVYLLILSITTLSLLLAPVLWKISLWRCGRRKQHRGGMMR</sequence>
<accession>A0ABM0GY09</accession>
<evidence type="ECO:0000256" key="4">
    <source>
        <dbReference type="ARBA" id="ARBA00022692"/>
    </source>
</evidence>
<dbReference type="Proteomes" id="UP000694865">
    <property type="component" value="Unplaced"/>
</dbReference>
<feature type="transmembrane region" description="Helical" evidence="9">
    <location>
        <begin position="287"/>
        <end position="304"/>
    </location>
</feature>
<evidence type="ECO:0000256" key="1">
    <source>
        <dbReference type="ARBA" id="ARBA00004141"/>
    </source>
</evidence>
<gene>
    <name evidence="13" type="primary">LOC100370580</name>
</gene>
<feature type="transmembrane region" description="Helical" evidence="9">
    <location>
        <begin position="473"/>
        <end position="493"/>
    </location>
</feature>
<keyword evidence="12" id="KW-1185">Reference proteome</keyword>
<dbReference type="InterPro" id="IPR006153">
    <property type="entry name" value="Cation/H_exchanger_TM"/>
</dbReference>
<dbReference type="Gene3D" id="1.20.1530.20">
    <property type="match status" value="1"/>
</dbReference>
<evidence type="ECO:0000259" key="11">
    <source>
        <dbReference type="Pfam" id="PF00999"/>
    </source>
</evidence>
<proteinExistence type="predicted"/>
<evidence type="ECO:0000256" key="8">
    <source>
        <dbReference type="ARBA" id="ARBA00023136"/>
    </source>
</evidence>
<evidence type="ECO:0000313" key="13">
    <source>
        <dbReference type="RefSeq" id="XP_002739865.1"/>
    </source>
</evidence>
<keyword evidence="2" id="KW-0813">Transport</keyword>
<feature type="transmembrane region" description="Helical" evidence="9">
    <location>
        <begin position="392"/>
        <end position="409"/>
    </location>
</feature>
<evidence type="ECO:0000256" key="9">
    <source>
        <dbReference type="SAM" id="Phobius"/>
    </source>
</evidence>
<evidence type="ECO:0000256" key="6">
    <source>
        <dbReference type="ARBA" id="ARBA00022989"/>
    </source>
</evidence>
<keyword evidence="5 10" id="KW-0732">Signal</keyword>
<dbReference type="RefSeq" id="XP_002739865.1">
    <property type="nucleotide sequence ID" value="XM_002739819.2"/>
</dbReference>
<feature type="transmembrane region" description="Helical" evidence="9">
    <location>
        <begin position="657"/>
        <end position="676"/>
    </location>
</feature>
<feature type="transmembrane region" description="Helical" evidence="9">
    <location>
        <begin position="309"/>
        <end position="327"/>
    </location>
</feature>
<name>A0ABM0GY09_SACKO</name>
<organism evidence="12 13">
    <name type="scientific">Saccoglossus kowalevskii</name>
    <name type="common">Acorn worm</name>
    <dbReference type="NCBI Taxonomy" id="10224"/>
    <lineage>
        <taxon>Eukaryota</taxon>
        <taxon>Metazoa</taxon>
        <taxon>Hemichordata</taxon>
        <taxon>Enteropneusta</taxon>
        <taxon>Harrimaniidae</taxon>
        <taxon>Saccoglossus</taxon>
    </lineage>
</organism>
<dbReference type="InterPro" id="IPR045158">
    <property type="entry name" value="KEA4/5/6-like"/>
</dbReference>
<dbReference type="PANTHER" id="PTHR16254:SF14">
    <property type="entry name" value="TRANSMEMBRANE AND COILED-COIL DOMAIN-CONTAINING PROTEIN 3"/>
    <property type="match status" value="1"/>
</dbReference>
<dbReference type="Pfam" id="PF00999">
    <property type="entry name" value="Na_H_Exchanger"/>
    <property type="match status" value="1"/>
</dbReference>
<dbReference type="PANTHER" id="PTHR16254">
    <property type="entry name" value="POTASSIUM/PROTON ANTIPORTER-RELATED"/>
    <property type="match status" value="1"/>
</dbReference>
<protein>
    <submittedName>
        <fullName evidence="13">Transmembrane and coiled-coil domain-containing protein 3-like</fullName>
    </submittedName>
</protein>
<evidence type="ECO:0000313" key="12">
    <source>
        <dbReference type="Proteomes" id="UP000694865"/>
    </source>
</evidence>
<evidence type="ECO:0000256" key="3">
    <source>
        <dbReference type="ARBA" id="ARBA00022449"/>
    </source>
</evidence>
<feature type="chain" id="PRO_5046373272" evidence="10">
    <location>
        <begin position="26"/>
        <end position="695"/>
    </location>
</feature>
<dbReference type="InterPro" id="IPR038770">
    <property type="entry name" value="Na+/solute_symporter_sf"/>
</dbReference>
<feature type="transmembrane region" description="Helical" evidence="9">
    <location>
        <begin position="430"/>
        <end position="453"/>
    </location>
</feature>
<evidence type="ECO:0000256" key="7">
    <source>
        <dbReference type="ARBA" id="ARBA00023065"/>
    </source>
</evidence>
<evidence type="ECO:0000256" key="2">
    <source>
        <dbReference type="ARBA" id="ARBA00022448"/>
    </source>
</evidence>
<keyword evidence="8 9" id="KW-0472">Membrane</keyword>
<feature type="transmembrane region" description="Helical" evidence="9">
    <location>
        <begin position="364"/>
        <end position="386"/>
    </location>
</feature>
<feature type="transmembrane region" description="Helical" evidence="9">
    <location>
        <begin position="333"/>
        <end position="352"/>
    </location>
</feature>
<keyword evidence="7" id="KW-0406">Ion transport</keyword>
<keyword evidence="4 9" id="KW-0812">Transmembrane</keyword>
<keyword evidence="6 9" id="KW-1133">Transmembrane helix</keyword>
<feature type="signal peptide" evidence="10">
    <location>
        <begin position="1"/>
        <end position="25"/>
    </location>
</feature>
<evidence type="ECO:0000256" key="5">
    <source>
        <dbReference type="ARBA" id="ARBA00022729"/>
    </source>
</evidence>
<comment type="subcellular location">
    <subcellularLocation>
        <location evidence="1">Membrane</location>
        <topology evidence="1">Multi-pass membrane protein</topology>
    </subcellularLocation>
</comment>
<feature type="transmembrane region" description="Helical" evidence="9">
    <location>
        <begin position="514"/>
        <end position="535"/>
    </location>
</feature>
<evidence type="ECO:0000256" key="10">
    <source>
        <dbReference type="SAM" id="SignalP"/>
    </source>
</evidence>
<keyword evidence="3" id="KW-0050">Antiport</keyword>